<dbReference type="InterPro" id="IPR036691">
    <property type="entry name" value="Endo/exonu/phosph_ase_sf"/>
</dbReference>
<dbReference type="PROSITE" id="PS50878">
    <property type="entry name" value="RT_POL"/>
    <property type="match status" value="1"/>
</dbReference>
<dbReference type="InterPro" id="IPR043502">
    <property type="entry name" value="DNA/RNA_pol_sf"/>
</dbReference>
<dbReference type="SUPFAM" id="SSF56672">
    <property type="entry name" value="DNA/RNA polymerases"/>
    <property type="match status" value="1"/>
</dbReference>
<organism evidence="2 3">
    <name type="scientific">Oncorhynchus mykiss</name>
    <name type="common">Rainbow trout</name>
    <name type="synonym">Salmo gairdneri</name>
    <dbReference type="NCBI Taxonomy" id="8022"/>
    <lineage>
        <taxon>Eukaryota</taxon>
        <taxon>Metazoa</taxon>
        <taxon>Chordata</taxon>
        <taxon>Craniata</taxon>
        <taxon>Vertebrata</taxon>
        <taxon>Euteleostomi</taxon>
        <taxon>Actinopterygii</taxon>
        <taxon>Neopterygii</taxon>
        <taxon>Teleostei</taxon>
        <taxon>Protacanthopterygii</taxon>
        <taxon>Salmoniformes</taxon>
        <taxon>Salmonidae</taxon>
        <taxon>Salmoninae</taxon>
        <taxon>Oncorhynchus</taxon>
    </lineage>
</organism>
<accession>A0A060YVV3</accession>
<dbReference type="EMBL" id="FR915607">
    <property type="protein sequence ID" value="CDQ93629.1"/>
    <property type="molecule type" value="Genomic_DNA"/>
</dbReference>
<dbReference type="Pfam" id="PF00078">
    <property type="entry name" value="RVT_1"/>
    <property type="match status" value="1"/>
</dbReference>
<dbReference type="Gene3D" id="3.60.10.10">
    <property type="entry name" value="Endonuclease/exonuclease/phosphatase"/>
    <property type="match status" value="1"/>
</dbReference>
<protein>
    <recommendedName>
        <fullName evidence="1">Reverse transcriptase domain-containing protein</fullName>
    </recommendedName>
</protein>
<dbReference type="AlphaFoldDB" id="A0A060YVV3"/>
<dbReference type="PANTHER" id="PTHR31635:SF196">
    <property type="entry name" value="REVERSE TRANSCRIPTASE DOMAIN-CONTAINING PROTEIN-RELATED"/>
    <property type="match status" value="1"/>
</dbReference>
<proteinExistence type="predicted"/>
<gene>
    <name evidence="2" type="ORF">GSONMT00006249001</name>
</gene>
<reference evidence="2" key="1">
    <citation type="journal article" date="2014" name="Nat. Commun.">
        <title>The rainbow trout genome provides novel insights into evolution after whole-genome duplication in vertebrates.</title>
        <authorList>
            <person name="Berthelot C."/>
            <person name="Brunet F."/>
            <person name="Chalopin D."/>
            <person name="Juanchich A."/>
            <person name="Bernard M."/>
            <person name="Noel B."/>
            <person name="Bento P."/>
            <person name="Da Silva C."/>
            <person name="Labadie K."/>
            <person name="Alberti A."/>
            <person name="Aury J.M."/>
            <person name="Louis A."/>
            <person name="Dehais P."/>
            <person name="Bardou P."/>
            <person name="Montfort J."/>
            <person name="Klopp C."/>
            <person name="Cabau C."/>
            <person name="Gaspin C."/>
            <person name="Thorgaard G.H."/>
            <person name="Boussaha M."/>
            <person name="Quillet E."/>
            <person name="Guyomard R."/>
            <person name="Galiana D."/>
            <person name="Bobe J."/>
            <person name="Volff J.N."/>
            <person name="Genet C."/>
            <person name="Wincker P."/>
            <person name="Jaillon O."/>
            <person name="Roest Crollius H."/>
            <person name="Guiguen Y."/>
        </authorList>
    </citation>
    <scope>NUCLEOTIDE SEQUENCE [LARGE SCALE GENOMIC DNA]</scope>
</reference>
<sequence>MPISVFSINARGICNILKRKSLFLYCKGKSADFYFIQETHACSIDTAFWKCQWGNDIWFSFGTNRSAGQSEVYKVVVLAHGTSQRFDIGRGIRQGCPISPFVFLLVTQIMALHIKKGHFQGVSALGNEFKLCQLADDTTIFLRDRNEVSKAVSCIEDFSLVLGLKININKSVLFPLKDCVLQEVYGIPIKDKVTYLGIVICKDEKQRSELNFIEKTKKKLNLWLMRGISLHGRVLLSKAEGLSRSGYPDLFYVSLSFDLHPKIVKDFDKILYHFIWRNKPHYLRKDILTNTQEQGGLEVLDFNTLNNTFKIHWILKYVKNQNSILNVFPEYLFDSVGGLEFLLQCNFDINKIPVKLANFHKQAILAWILTSKHNFPLTDTFYGTTKIYDLKISLFFS</sequence>
<evidence type="ECO:0000259" key="1">
    <source>
        <dbReference type="PROSITE" id="PS50878"/>
    </source>
</evidence>
<dbReference type="PaxDb" id="8022-A0A060YVV3"/>
<dbReference type="Proteomes" id="UP000193380">
    <property type="component" value="Unassembled WGS sequence"/>
</dbReference>
<evidence type="ECO:0000313" key="2">
    <source>
        <dbReference type="EMBL" id="CDQ93629.1"/>
    </source>
</evidence>
<evidence type="ECO:0000313" key="3">
    <source>
        <dbReference type="Proteomes" id="UP000193380"/>
    </source>
</evidence>
<name>A0A060YVV3_ONCMY</name>
<reference evidence="2" key="2">
    <citation type="submission" date="2014-03" db="EMBL/GenBank/DDBJ databases">
        <authorList>
            <person name="Genoscope - CEA"/>
        </authorList>
    </citation>
    <scope>NUCLEOTIDE SEQUENCE</scope>
</reference>
<feature type="domain" description="Reverse transcriptase" evidence="1">
    <location>
        <begin position="1"/>
        <end position="200"/>
    </location>
</feature>
<dbReference type="InterPro" id="IPR000477">
    <property type="entry name" value="RT_dom"/>
</dbReference>
<dbReference type="STRING" id="8022.A0A060YVV3"/>
<dbReference type="PANTHER" id="PTHR31635">
    <property type="entry name" value="REVERSE TRANSCRIPTASE DOMAIN-CONTAINING PROTEIN-RELATED"/>
    <property type="match status" value="1"/>
</dbReference>